<dbReference type="InterPro" id="IPR050631">
    <property type="entry name" value="PheA/TfdB_FAD_monoxygenase"/>
</dbReference>
<protein>
    <submittedName>
        <fullName evidence="3">Bifunctional 3-(3-hydroxy-phenyl)propionate/3-hydroxycinnamic acid hydroxylase</fullName>
    </submittedName>
</protein>
<accession>A0A5N6MV98</accession>
<dbReference type="Proteomes" id="UP000326852">
    <property type="component" value="Unassembled WGS sequence"/>
</dbReference>
<dbReference type="Pfam" id="PF01494">
    <property type="entry name" value="FAD_binding_3"/>
    <property type="match status" value="1"/>
</dbReference>
<dbReference type="Gene3D" id="3.50.50.60">
    <property type="entry name" value="FAD/NAD(P)-binding domain"/>
    <property type="match status" value="1"/>
</dbReference>
<comment type="caution">
    <text evidence="3">The sequence shown here is derived from an EMBL/GenBank/DDBJ whole genome shotgun (WGS) entry which is preliminary data.</text>
</comment>
<dbReference type="Gene3D" id="3.30.70.2450">
    <property type="match status" value="1"/>
</dbReference>
<dbReference type="RefSeq" id="WP_152271279.1">
    <property type="nucleotide sequence ID" value="NZ_VTFX01000001.1"/>
</dbReference>
<gene>
    <name evidence="3" type="ORF">GD627_02910</name>
</gene>
<evidence type="ECO:0000259" key="2">
    <source>
        <dbReference type="Pfam" id="PF01494"/>
    </source>
</evidence>
<dbReference type="EMBL" id="VTFX01000001">
    <property type="protein sequence ID" value="KAD4060038.1"/>
    <property type="molecule type" value="Genomic_DNA"/>
</dbReference>
<dbReference type="SUPFAM" id="SSF51905">
    <property type="entry name" value="FAD/NAD(P)-binding domain"/>
    <property type="match status" value="1"/>
</dbReference>
<dbReference type="GO" id="GO:0008688">
    <property type="term" value="F:3-(3-hydroxyphenyl)propionate hydroxylase activity"/>
    <property type="evidence" value="ECO:0007669"/>
    <property type="project" value="TreeGrafter"/>
</dbReference>
<dbReference type="GO" id="GO:0071949">
    <property type="term" value="F:FAD binding"/>
    <property type="evidence" value="ECO:0007669"/>
    <property type="project" value="InterPro"/>
</dbReference>
<dbReference type="PANTHER" id="PTHR43476">
    <property type="entry name" value="3-(3-HYDROXY-PHENYL)PROPIONATE/3-HYDROXYCINNAMIC ACID HYDROXYLASE"/>
    <property type="match status" value="1"/>
</dbReference>
<feature type="domain" description="FAD-binding" evidence="2">
    <location>
        <begin position="5"/>
        <end position="343"/>
    </location>
</feature>
<dbReference type="GO" id="GO:0019622">
    <property type="term" value="P:3-(3-hydroxy)phenylpropionate catabolic process"/>
    <property type="evidence" value="ECO:0007669"/>
    <property type="project" value="TreeGrafter"/>
</dbReference>
<dbReference type="InterPro" id="IPR002938">
    <property type="entry name" value="FAD-bd"/>
</dbReference>
<reference evidence="3 4" key="1">
    <citation type="submission" date="2019-08" db="EMBL/GenBank/DDBJ databases">
        <title>Arthrobacter sp. nov., isolated from plateau pika and Tibetan wild ass.</title>
        <authorList>
            <person name="Ge Y."/>
        </authorList>
    </citation>
    <scope>NUCLEOTIDE SEQUENCE [LARGE SCALE GENOMIC DNA]</scope>
    <source>
        <strain evidence="3 4">785</strain>
    </source>
</reference>
<dbReference type="NCBIfam" id="NF004829">
    <property type="entry name" value="PRK06183.1-3"/>
    <property type="match status" value="1"/>
</dbReference>
<proteinExistence type="predicted"/>
<keyword evidence="1" id="KW-0560">Oxidoreductase</keyword>
<evidence type="ECO:0000313" key="4">
    <source>
        <dbReference type="Proteomes" id="UP000326852"/>
    </source>
</evidence>
<organism evidence="3 4">
    <name type="scientific">Arthrobacter yangruifuii</name>
    <dbReference type="NCBI Taxonomy" id="2606616"/>
    <lineage>
        <taxon>Bacteria</taxon>
        <taxon>Bacillati</taxon>
        <taxon>Actinomycetota</taxon>
        <taxon>Actinomycetes</taxon>
        <taxon>Micrococcales</taxon>
        <taxon>Micrococcaceae</taxon>
        <taxon>Arthrobacter</taxon>
    </lineage>
</organism>
<evidence type="ECO:0000313" key="3">
    <source>
        <dbReference type="EMBL" id="KAD4060038.1"/>
    </source>
</evidence>
<name>A0A5N6MV98_9MICC</name>
<evidence type="ECO:0000256" key="1">
    <source>
        <dbReference type="ARBA" id="ARBA00023002"/>
    </source>
</evidence>
<sequence length="525" mass="56532">MSDNDVDVLVVGQGVVGQLTSLYLAQRGYRVLAVEQHREPYSLPRAVHYDPDVNRFLAGVGLDAEEQATFSEPALSYDWLTADRQLLLTFPAPLDGPQGWPESTMFAQPDLEAALRRHQEAAEGLEIRWGTALTGFDQDAEGVSAFIDGPAGKTTVRAAFLVGCDGANSAVRELAGLAMTDLDFSSDWLVMDLQMAERAWTPENGQICDPLRPTSVVSGGPGRRRFEFMLMPGEDAAAFTSTGNAWELVAPWGVDPGNADLERLAMYTFHARCVTEWSRGRVFVAGDAAHQMPPFFGRGMVSGVRDVANLVWKIDHVLSGVAPLGLLDTYGSERGAHVQHALMMSLELGRMICETAPAKVEARDAHFLSTGPFPWNALPPMPPEILGPGFFPGGAPGSDPVAGRIGVQGRLRGLDGSETAADRITWGEFVAFVDGRVVSEDDAERIRAARPAGFPCKVIEVMPADTAARNRHSGSDVDGRYGEVFDSAVAVVYRPDFHGFASAKTVDDAINLMAALETTQLGESA</sequence>
<dbReference type="AlphaFoldDB" id="A0A5N6MV98"/>
<dbReference type="PANTHER" id="PTHR43476:SF3">
    <property type="entry name" value="FAD-BINDING MONOOXYGENASE"/>
    <property type="match status" value="1"/>
</dbReference>
<keyword evidence="4" id="KW-1185">Reference proteome</keyword>
<dbReference type="PRINTS" id="PR00420">
    <property type="entry name" value="RNGMNOXGNASE"/>
</dbReference>
<dbReference type="InterPro" id="IPR036188">
    <property type="entry name" value="FAD/NAD-bd_sf"/>
</dbReference>